<dbReference type="Pfam" id="PF11011">
    <property type="entry name" value="DUF2849"/>
    <property type="match status" value="1"/>
</dbReference>
<dbReference type="Proteomes" id="UP000826513">
    <property type="component" value="Chromosome 1"/>
</dbReference>
<dbReference type="InterPro" id="IPR021270">
    <property type="entry name" value="DUF2849"/>
</dbReference>
<dbReference type="Proteomes" id="UP000298545">
    <property type="component" value="Chromosome circular"/>
</dbReference>
<evidence type="ECO:0000313" key="3">
    <source>
        <dbReference type="EMBL" id="WHA39867.1"/>
    </source>
</evidence>
<evidence type="ECO:0000313" key="5">
    <source>
        <dbReference type="Proteomes" id="UP000826513"/>
    </source>
</evidence>
<dbReference type="RefSeq" id="WP_027673211.1">
    <property type="nucleotide sequence ID" value="NZ_CP039691.1"/>
</dbReference>
<sequence length="104" mass="11420">MVDKVLTANRLSDGIAVWLDANGEWTENLQSALVARHAEAVSSLEEIGKRDFSANKVVDVNVVDVTEENGQLWPTRLRERIRAAGPTMHYAKGFKPADAAFIAV</sequence>
<evidence type="ECO:0000313" key="1">
    <source>
        <dbReference type="EMBL" id="QCI97848.1"/>
    </source>
</evidence>
<dbReference type="EMBL" id="CP039691">
    <property type="protein sequence ID" value="QCI97848.1"/>
    <property type="molecule type" value="Genomic_DNA"/>
</dbReference>
<gene>
    <name evidence="1" type="ORF">CFBP5473_07915</name>
    <name evidence="3" type="ORF">CFBP5477_008360</name>
    <name evidence="2" type="ORF">J5285_11790</name>
</gene>
<accession>A0A4D7DNW9</accession>
<dbReference type="STRING" id="1367849.GCA_000518585_00302"/>
<reference evidence="1 4" key="1">
    <citation type="submission" date="2019-04" db="EMBL/GenBank/DDBJ databases">
        <title>Complete genome sequence of Agrobacterium larrymoorei CFBP5473.</title>
        <authorList>
            <person name="Haryono M."/>
            <person name="Chou L."/>
            <person name="Lin Y.-C."/>
            <person name="Lai E.-M."/>
            <person name="Kuo C.-H."/>
        </authorList>
    </citation>
    <scope>NUCLEOTIDE SEQUENCE [LARGE SCALE GENOMIC DNA]</scope>
    <source>
        <strain evidence="1 4">CFBP5473</strain>
    </source>
</reference>
<dbReference type="EMBL" id="CP124733">
    <property type="protein sequence ID" value="WHA39867.1"/>
    <property type="molecule type" value="Genomic_DNA"/>
</dbReference>
<protein>
    <submittedName>
        <fullName evidence="1">DUF2849 domain-containing protein</fullName>
    </submittedName>
</protein>
<organism evidence="1 4">
    <name type="scientific">Agrobacterium larrymoorei</name>
    <dbReference type="NCBI Taxonomy" id="160699"/>
    <lineage>
        <taxon>Bacteria</taxon>
        <taxon>Pseudomonadati</taxon>
        <taxon>Pseudomonadota</taxon>
        <taxon>Alphaproteobacteria</taxon>
        <taxon>Hyphomicrobiales</taxon>
        <taxon>Rhizobiaceae</taxon>
        <taxon>Rhizobium/Agrobacterium group</taxon>
        <taxon>Agrobacterium</taxon>
    </lineage>
</organism>
<reference evidence="2 5" key="2">
    <citation type="submission" date="2021-03" db="EMBL/GenBank/DDBJ databases">
        <title>Rapid diversification of plasmids in a genus of pathogenic and nitrogen fixing bacteria.</title>
        <authorList>
            <person name="Weisberg A.J."/>
            <person name="Miller M."/>
            <person name="Ream W."/>
            <person name="Grunwald N.J."/>
            <person name="Chang J.H."/>
        </authorList>
    </citation>
    <scope>NUCLEOTIDE SEQUENCE [LARGE SCALE GENOMIC DNA]</scope>
    <source>
        <strain evidence="2 5">AF3.44</strain>
    </source>
</reference>
<name>A0A4D7DNW9_9HYPH</name>
<dbReference type="Proteomes" id="UP000298664">
    <property type="component" value="Chromosome Circular"/>
</dbReference>
<keyword evidence="5" id="KW-1185">Reference proteome</keyword>
<proteinExistence type="predicted"/>
<evidence type="ECO:0000313" key="4">
    <source>
        <dbReference type="Proteomes" id="UP000298545"/>
    </source>
</evidence>
<dbReference type="AlphaFoldDB" id="A0A4D7DNW9"/>
<dbReference type="EMBL" id="CP072167">
    <property type="protein sequence ID" value="QYA06705.1"/>
    <property type="molecule type" value="Genomic_DNA"/>
</dbReference>
<dbReference type="KEGG" id="alf:CFBP5473_07915"/>
<evidence type="ECO:0000313" key="2">
    <source>
        <dbReference type="EMBL" id="QYA06705.1"/>
    </source>
</evidence>
<reference evidence="3" key="3">
    <citation type="submission" date="2023-05" db="EMBL/GenBank/DDBJ databases">
        <title>Complete genome sequence of Agrobacterium larrymoorei CFBP5477.</title>
        <authorList>
            <person name="Yen H.-C."/>
            <person name="Chou L."/>
            <person name="Lin Y.-C."/>
            <person name="Lai E.-M."/>
            <person name="Kuo C.-H."/>
        </authorList>
    </citation>
    <scope>NUCLEOTIDE SEQUENCE</scope>
    <source>
        <strain evidence="3">CFBP5477</strain>
    </source>
</reference>
<dbReference type="OrthoDB" id="9815695at2"/>